<dbReference type="EMBL" id="JANPWZ010003232">
    <property type="protein sequence ID" value="KAJ3553677.1"/>
    <property type="molecule type" value="Genomic_DNA"/>
</dbReference>
<evidence type="ECO:0000313" key="2">
    <source>
        <dbReference type="EMBL" id="KAJ3553677.1"/>
    </source>
</evidence>
<feature type="compositionally biased region" description="Basic and acidic residues" evidence="1">
    <location>
        <begin position="57"/>
        <end position="74"/>
    </location>
</feature>
<feature type="compositionally biased region" description="Polar residues" evidence="1">
    <location>
        <begin position="199"/>
        <end position="212"/>
    </location>
</feature>
<feature type="compositionally biased region" description="Acidic residues" evidence="1">
    <location>
        <begin position="240"/>
        <end position="249"/>
    </location>
</feature>
<dbReference type="AlphaFoldDB" id="A0A9W8N427"/>
<feature type="compositionally biased region" description="Polar residues" evidence="1">
    <location>
        <begin position="155"/>
        <end position="164"/>
    </location>
</feature>
<feature type="region of interest" description="Disordered" evidence="1">
    <location>
        <begin position="380"/>
        <end position="426"/>
    </location>
</feature>
<feature type="region of interest" description="Disordered" evidence="1">
    <location>
        <begin position="1"/>
        <end position="269"/>
    </location>
</feature>
<name>A0A9W8N427_9PEZI</name>
<reference evidence="2" key="1">
    <citation type="submission" date="2022-07" db="EMBL/GenBank/DDBJ databases">
        <title>Genome Sequence of Xylaria arbuscula.</title>
        <authorList>
            <person name="Buettner E."/>
        </authorList>
    </citation>
    <scope>NUCLEOTIDE SEQUENCE</scope>
    <source>
        <strain evidence="2">VT107</strain>
    </source>
</reference>
<dbReference type="Proteomes" id="UP001148614">
    <property type="component" value="Unassembled WGS sequence"/>
</dbReference>
<proteinExistence type="predicted"/>
<feature type="compositionally biased region" description="Low complexity" evidence="1">
    <location>
        <begin position="34"/>
        <end position="49"/>
    </location>
</feature>
<dbReference type="InterPro" id="IPR022124">
    <property type="entry name" value="DUF3659"/>
</dbReference>
<organism evidence="2 3">
    <name type="scientific">Xylaria arbuscula</name>
    <dbReference type="NCBI Taxonomy" id="114810"/>
    <lineage>
        <taxon>Eukaryota</taxon>
        <taxon>Fungi</taxon>
        <taxon>Dikarya</taxon>
        <taxon>Ascomycota</taxon>
        <taxon>Pezizomycotina</taxon>
        <taxon>Sordariomycetes</taxon>
        <taxon>Xylariomycetidae</taxon>
        <taxon>Xylariales</taxon>
        <taxon>Xylariaceae</taxon>
        <taxon>Xylaria</taxon>
    </lineage>
</organism>
<protein>
    <submittedName>
        <fullName evidence="2">Uncharacterized protein</fullName>
    </submittedName>
</protein>
<feature type="compositionally biased region" description="Low complexity" evidence="1">
    <location>
        <begin position="145"/>
        <end position="154"/>
    </location>
</feature>
<feature type="compositionally biased region" description="Basic and acidic residues" evidence="1">
    <location>
        <begin position="98"/>
        <end position="116"/>
    </location>
</feature>
<dbReference type="VEuPathDB" id="FungiDB:F4678DRAFT_474637"/>
<comment type="caution">
    <text evidence="2">The sequence shown here is derived from an EMBL/GenBank/DDBJ whole genome shotgun (WGS) entry which is preliminary data.</text>
</comment>
<feature type="compositionally biased region" description="Polar residues" evidence="1">
    <location>
        <begin position="117"/>
        <end position="127"/>
    </location>
</feature>
<feature type="compositionally biased region" description="Polar residues" evidence="1">
    <location>
        <begin position="1"/>
        <end position="23"/>
    </location>
</feature>
<sequence>MSNFVASLMGTQSSESSQDTPKATKSPAGEKQNSDSQSDNKTSNQNTSKSSDEASPGDDKLAKAAKDLEEKGHPEMSNFVASLVGDKPEQSQQAEQATDSRDVSKKADGTFRDTERNALNAQPNNKMGTPDVASISQEAQPAMPSFKSDSKSSSEQCPQINGNGQEKDDQNVFDNMGRPAQVNRRIEIPLQRPQKKENGVQQADGQKSNNISKDLGDFEDLPGVDDLPSTDDLPGKPEDDSPDPPEEFLDPSVHSTGAASIDPIPKIPKIPHIDASPPFNLERLAQGLAGYAVDDVGNIVDESGEVLGHATGDLPAMVGKKVSDNGEIYGDDDEIVGYVSDNFVNPPSPTEIPEDVIGGLRVDHKGNILDLEGNIIGKFNQPLGKNGSTPKPASKGDADNKPKTEQKPKINAQTGAAGSPSDLFLDVKSTNDGIQLTIRIPTMYSRPSSES</sequence>
<evidence type="ECO:0000256" key="1">
    <source>
        <dbReference type="SAM" id="MobiDB-lite"/>
    </source>
</evidence>
<accession>A0A9W8N427</accession>
<keyword evidence="3" id="KW-1185">Reference proteome</keyword>
<feature type="compositionally biased region" description="Basic and acidic residues" evidence="1">
    <location>
        <begin position="394"/>
        <end position="408"/>
    </location>
</feature>
<gene>
    <name evidence="2" type="ORF">NPX13_g10830</name>
</gene>
<dbReference type="Pfam" id="PF12396">
    <property type="entry name" value="DUF3659"/>
    <property type="match status" value="1"/>
</dbReference>
<evidence type="ECO:0000313" key="3">
    <source>
        <dbReference type="Proteomes" id="UP001148614"/>
    </source>
</evidence>